<organism evidence="4 5">
    <name type="scientific">Lentzea jiangxiensis</name>
    <dbReference type="NCBI Taxonomy" id="641025"/>
    <lineage>
        <taxon>Bacteria</taxon>
        <taxon>Bacillati</taxon>
        <taxon>Actinomycetota</taxon>
        <taxon>Actinomycetes</taxon>
        <taxon>Pseudonocardiales</taxon>
        <taxon>Pseudonocardiaceae</taxon>
        <taxon>Lentzea</taxon>
    </lineage>
</organism>
<keyword evidence="5" id="KW-1185">Reference proteome</keyword>
<protein>
    <recommendedName>
        <fullName evidence="6">Ig-like domain (Group 3)</fullName>
    </recommendedName>
</protein>
<accession>A0A1H0X3T1</accession>
<evidence type="ECO:0000256" key="1">
    <source>
        <dbReference type="SAM" id="MobiDB-lite"/>
    </source>
</evidence>
<evidence type="ECO:0000256" key="2">
    <source>
        <dbReference type="SAM" id="Phobius"/>
    </source>
</evidence>
<dbReference type="Proteomes" id="UP000199691">
    <property type="component" value="Unassembled WGS sequence"/>
</dbReference>
<sequence>MRSLGLLVAITAGVTVLSATPAGAQQAPSVSVNPGSGPAGSTATFTWSGFYRCKGTMRINWAGSVLATAPWAANGSVTATIPAGSKPTTHSYTATDECGRSAFGRFTVTPPPPVTTARPPITTTQPPVTNPPVTNPPVTTRPPVITTTTPPVTTTTTSSTPPSSSENPPSSTDALTTPGEGVLVLDKENIQPGDDLTATGTGCPKGANVTLRSLGQDVGQTVADGDGNFRSPVRFSTIEPGRHKVRAECGIVLVGNVDVTLSSSSGGTTSTLVVLLFFLLVGAAMLRRQFSGLRR</sequence>
<proteinExistence type="predicted"/>
<evidence type="ECO:0000313" key="4">
    <source>
        <dbReference type="EMBL" id="SDP97618.1"/>
    </source>
</evidence>
<keyword evidence="2" id="KW-1133">Transmembrane helix</keyword>
<feature type="compositionally biased region" description="Low complexity" evidence="1">
    <location>
        <begin position="115"/>
        <end position="127"/>
    </location>
</feature>
<name>A0A1H0X3T1_9PSEU</name>
<feature type="signal peptide" evidence="3">
    <location>
        <begin position="1"/>
        <end position="24"/>
    </location>
</feature>
<reference evidence="5" key="1">
    <citation type="submission" date="2016-10" db="EMBL/GenBank/DDBJ databases">
        <authorList>
            <person name="Varghese N."/>
            <person name="Submissions S."/>
        </authorList>
    </citation>
    <scope>NUCLEOTIDE SEQUENCE [LARGE SCALE GENOMIC DNA]</scope>
    <source>
        <strain evidence="5">CGMCC 4.6609</strain>
    </source>
</reference>
<evidence type="ECO:0000313" key="5">
    <source>
        <dbReference type="Proteomes" id="UP000199691"/>
    </source>
</evidence>
<dbReference type="STRING" id="641025.SAMN05421507_13310"/>
<evidence type="ECO:0000256" key="3">
    <source>
        <dbReference type="SAM" id="SignalP"/>
    </source>
</evidence>
<feature type="chain" id="PRO_5011759237" description="Ig-like domain (Group 3)" evidence="3">
    <location>
        <begin position="25"/>
        <end position="295"/>
    </location>
</feature>
<evidence type="ECO:0008006" key="6">
    <source>
        <dbReference type="Google" id="ProtNLM"/>
    </source>
</evidence>
<keyword evidence="2" id="KW-0812">Transmembrane</keyword>
<feature type="compositionally biased region" description="Low complexity" evidence="1">
    <location>
        <begin position="136"/>
        <end position="172"/>
    </location>
</feature>
<dbReference type="AlphaFoldDB" id="A0A1H0X3T1"/>
<feature type="region of interest" description="Disordered" evidence="1">
    <location>
        <begin position="102"/>
        <end position="178"/>
    </location>
</feature>
<keyword evidence="3" id="KW-0732">Signal</keyword>
<feature type="transmembrane region" description="Helical" evidence="2">
    <location>
        <begin position="266"/>
        <end position="286"/>
    </location>
</feature>
<keyword evidence="2" id="KW-0472">Membrane</keyword>
<gene>
    <name evidence="4" type="ORF">SAMN05421507_13310</name>
</gene>
<dbReference type="EMBL" id="FNIX01000033">
    <property type="protein sequence ID" value="SDP97618.1"/>
    <property type="molecule type" value="Genomic_DNA"/>
</dbReference>